<reference evidence="1" key="1">
    <citation type="journal article" date="2014" name="Front. Microbiol.">
        <title>High frequency of phylogenetically diverse reductive dehalogenase-homologous genes in deep subseafloor sedimentary metagenomes.</title>
        <authorList>
            <person name="Kawai M."/>
            <person name="Futagami T."/>
            <person name="Toyoda A."/>
            <person name="Takaki Y."/>
            <person name="Nishi S."/>
            <person name="Hori S."/>
            <person name="Arai W."/>
            <person name="Tsubouchi T."/>
            <person name="Morono Y."/>
            <person name="Uchiyama I."/>
            <person name="Ito T."/>
            <person name="Fujiyama A."/>
            <person name="Inagaki F."/>
            <person name="Takami H."/>
        </authorList>
    </citation>
    <scope>NUCLEOTIDE SEQUENCE</scope>
    <source>
        <strain evidence="1">Expedition CK06-06</strain>
    </source>
</reference>
<dbReference type="InterPro" id="IPR014127">
    <property type="entry name" value="CHP02757"/>
</dbReference>
<proteinExistence type="predicted"/>
<comment type="caution">
    <text evidence="1">The sequence shown here is derived from an EMBL/GenBank/DDBJ whole genome shotgun (WGS) entry which is preliminary data.</text>
</comment>
<feature type="non-terminal residue" evidence="1">
    <location>
        <position position="85"/>
    </location>
</feature>
<organism evidence="1">
    <name type="scientific">marine sediment metagenome</name>
    <dbReference type="NCBI Taxonomy" id="412755"/>
    <lineage>
        <taxon>unclassified sequences</taxon>
        <taxon>metagenomes</taxon>
        <taxon>ecological metagenomes</taxon>
    </lineage>
</organism>
<dbReference type="Pfam" id="PF09674">
    <property type="entry name" value="DUF2400"/>
    <property type="match status" value="1"/>
</dbReference>
<dbReference type="EMBL" id="BARV01020042">
    <property type="protein sequence ID" value="GAI22900.1"/>
    <property type="molecule type" value="Genomic_DNA"/>
</dbReference>
<dbReference type="AlphaFoldDB" id="X1N7R4"/>
<name>X1N7R4_9ZZZZ</name>
<protein>
    <submittedName>
        <fullName evidence="1">Uncharacterized protein</fullName>
    </submittedName>
</protein>
<gene>
    <name evidence="1" type="ORF">S06H3_33562</name>
</gene>
<evidence type="ECO:0000313" key="1">
    <source>
        <dbReference type="EMBL" id="GAI22900.1"/>
    </source>
</evidence>
<accession>X1N7R4</accession>
<sequence>MLAADLAYGRVEQIQKSLTNLFERMGESPYAFVRGFGKAEQKSLKGFKHRFTTDQDISDLLMLLKKVLNRHAGIEEFFIQGYNPG</sequence>